<feature type="domain" description="Telomere-associated protein Rif1 N-terminal" evidence="8">
    <location>
        <begin position="25"/>
        <end position="346"/>
    </location>
</feature>
<keyword evidence="6" id="KW-0131">Cell cycle</keyword>
<dbReference type="GO" id="GO:0005634">
    <property type="term" value="C:nucleus"/>
    <property type="evidence" value="ECO:0007669"/>
    <property type="project" value="UniProtKB-SubCell"/>
</dbReference>
<dbReference type="AlphaFoldDB" id="A0A6A3L3D9"/>
<name>A0A6A3L3D9_9STRA</name>
<feature type="region of interest" description="Disordered" evidence="7">
    <location>
        <begin position="1036"/>
        <end position="1070"/>
    </location>
</feature>
<feature type="compositionally biased region" description="Low complexity" evidence="7">
    <location>
        <begin position="813"/>
        <end position="825"/>
    </location>
</feature>
<feature type="compositionally biased region" description="Low complexity" evidence="7">
    <location>
        <begin position="435"/>
        <end position="452"/>
    </location>
</feature>
<dbReference type="PANTHER" id="PTHR22928">
    <property type="entry name" value="TELOMERE-ASSOCIATED PROTEIN RIF1"/>
    <property type="match status" value="1"/>
</dbReference>
<evidence type="ECO:0000259" key="8">
    <source>
        <dbReference type="Pfam" id="PF12231"/>
    </source>
</evidence>
<keyword evidence="5" id="KW-0539">Nucleus</keyword>
<dbReference type="Proteomes" id="UP000460718">
    <property type="component" value="Unassembled WGS sequence"/>
</dbReference>
<dbReference type="Pfam" id="PF12231">
    <property type="entry name" value="Rif1_N"/>
    <property type="match status" value="1"/>
</dbReference>
<reference evidence="9 10" key="1">
    <citation type="submission" date="2018-09" db="EMBL/GenBank/DDBJ databases">
        <title>Genomic investigation of the strawberry pathogen Phytophthora fragariae indicates pathogenicity is determined by transcriptional variation in three key races.</title>
        <authorList>
            <person name="Adams T.M."/>
            <person name="Armitage A.D."/>
            <person name="Sobczyk M.K."/>
            <person name="Bates H.J."/>
            <person name="Dunwell J.M."/>
            <person name="Nellist C.F."/>
            <person name="Harrison R.J."/>
        </authorList>
    </citation>
    <scope>NUCLEOTIDE SEQUENCE [LARGE SCALE GENOMIC DNA]</scope>
    <source>
        <strain evidence="9 10">SCRP245</strain>
    </source>
</reference>
<feature type="region of interest" description="Disordered" evidence="7">
    <location>
        <begin position="1083"/>
        <end position="1120"/>
    </location>
</feature>
<gene>
    <name evidence="9" type="ORF">PF011_g8441</name>
</gene>
<dbReference type="EMBL" id="QXFW01000397">
    <property type="protein sequence ID" value="KAE9013539.1"/>
    <property type="molecule type" value="Genomic_DNA"/>
</dbReference>
<feature type="compositionally biased region" description="Basic and acidic residues" evidence="7">
    <location>
        <begin position="1111"/>
        <end position="1120"/>
    </location>
</feature>
<evidence type="ECO:0000256" key="6">
    <source>
        <dbReference type="ARBA" id="ARBA00023306"/>
    </source>
</evidence>
<feature type="compositionally biased region" description="Basic and acidic residues" evidence="7">
    <location>
        <begin position="892"/>
        <end position="908"/>
    </location>
</feature>
<proteinExistence type="predicted"/>
<keyword evidence="3" id="KW-0158">Chromosome</keyword>
<dbReference type="PANTHER" id="PTHR22928:SF3">
    <property type="entry name" value="TELOMERE-ASSOCIATED PROTEIN RIF1"/>
    <property type="match status" value="1"/>
</dbReference>
<dbReference type="GO" id="GO:0000781">
    <property type="term" value="C:chromosome, telomeric region"/>
    <property type="evidence" value="ECO:0007669"/>
    <property type="project" value="UniProtKB-SubCell"/>
</dbReference>
<dbReference type="SUPFAM" id="SSF48371">
    <property type="entry name" value="ARM repeat"/>
    <property type="match status" value="1"/>
</dbReference>
<evidence type="ECO:0000256" key="1">
    <source>
        <dbReference type="ARBA" id="ARBA00004123"/>
    </source>
</evidence>
<evidence type="ECO:0000313" key="9">
    <source>
        <dbReference type="EMBL" id="KAE9013539.1"/>
    </source>
</evidence>
<accession>A0A6A3L3D9</accession>
<comment type="caution">
    <text evidence="9">The sequence shown here is derived from an EMBL/GenBank/DDBJ whole genome shotgun (WGS) entry which is preliminary data.</text>
</comment>
<dbReference type="GO" id="GO:0000723">
    <property type="term" value="P:telomere maintenance"/>
    <property type="evidence" value="ECO:0007669"/>
    <property type="project" value="TreeGrafter"/>
</dbReference>
<sequence>MEAAETQLARALAALTEREFPQSRGRETRLDVYLQLEELLRLEDSETSVVQLRAHVTLLLGEFRFDLQHSTLSDELQAALRCLSYFMHHRSLAAAFSDEHIAFFLGELARLLFATEDQNVYKLSLWCLTVQNFPAERHKFLPQTVEGLVQAVVNPFKSRAIEVQALKGLHLLLVKYPEQVAVNGAALNIYARPIASRLASSELSTRTQARLVLTEASKHLPQWTEETLTMVQDCAQKYVLPVMKMHMDRDRHKDAVHLWQLALVLLRSRFSADLAKLNQVLYVPEKCMEDEDAAVRLMAMQAWGDLADIFHDTKLWLFQKAVVSLLAWPIKVCLKQERSLNIAEAAFGSWRKVVRVAVQDFNEFCASDEAVAQNLPGWRKWFSELVMSPLLTVMKNRIGNSDGRNSTLELEQFIDFVKQIWGFEVRSSDNDKSSSSRSESSSSTTMGESSMDGLGGGKQATREPSTDSQGQEVDAALTQKSNTPYCQSCDHVSISSTLIGIACLLEDVAGAVQNLIEVSDESRREYCKSRGNELAIAIWTGYCQRFHSNSRRNGTLPSDTTQTLTLELRELRMCIDFTFGILTSRSDVPSSNDQSGQNLENPISQVVVASVGFGLEWELRLLAPLVSGVANPSDLHTVMLHSKSKLFDHIVRRMDYLKEMYAQCLMVLKKWDNSEAGELGIDFSARANVLPYLLINLLFEYAVFIDDMNNDHGDGKQSTLTSLDIVVKKLVASIKASSSNRSRNMDTIICFGEEAIRAAHDLFDDNALEAEKRSMLDELVRISSKFTEHTFESQQNASLLLDLHQSHRSVVIPPSASTATSATPSGASDVEEKHANIVGQESEYVSASLDTSTSSPCLLSGEVATMPSASPVDPSPTPSSDEQQQIPNTSHESPDHRKNTDGEKESRPKSALVTPQKAKTLEEMDSTSSAVSKPKLQPAGSQSAPTKLVAAPNGGNTKRPNLKAPQCIYPDLVGCTEGIASLYRHFPMGFRPFFSFYKVKTIGDLSALPVERVRTFGLKEPVSTVRRALEEFNSRKDRMKSLNGSPFRQRSGSATTSPAIPTPSPHKPPKRLFQLETRGIAPLALEKRQHKRTKRSLVLDGVNGDDEEESEGSRQKPKLADRVTFCLQAGETGETRITRPGEDSHDQLKPSEKVEEKENAQEKMETFTLKLLQHLRRSVYYMDKLVAEEESVQSEEASLQTSITTVGGVITNYQEAHDLVSRLTSQLQVAAETSSKRCEKLLDKRGLKG</sequence>
<keyword evidence="4" id="KW-0779">Telomere</keyword>
<evidence type="ECO:0000256" key="5">
    <source>
        <dbReference type="ARBA" id="ARBA00023242"/>
    </source>
</evidence>
<dbReference type="InterPro" id="IPR022031">
    <property type="entry name" value="Rif1_N"/>
</dbReference>
<feature type="region of interest" description="Disordered" evidence="7">
    <location>
        <begin position="1134"/>
        <end position="1161"/>
    </location>
</feature>
<evidence type="ECO:0000256" key="4">
    <source>
        <dbReference type="ARBA" id="ARBA00022895"/>
    </source>
</evidence>
<feature type="compositionally biased region" description="Polar residues" evidence="7">
    <location>
        <begin position="846"/>
        <end position="857"/>
    </location>
</feature>
<evidence type="ECO:0000256" key="2">
    <source>
        <dbReference type="ARBA" id="ARBA00004574"/>
    </source>
</evidence>
<evidence type="ECO:0000256" key="7">
    <source>
        <dbReference type="SAM" id="MobiDB-lite"/>
    </source>
</evidence>
<protein>
    <recommendedName>
        <fullName evidence="8">Telomere-associated protein Rif1 N-terminal domain-containing protein</fullName>
    </recommendedName>
</protein>
<organism evidence="9 10">
    <name type="scientific">Phytophthora fragariae</name>
    <dbReference type="NCBI Taxonomy" id="53985"/>
    <lineage>
        <taxon>Eukaryota</taxon>
        <taxon>Sar</taxon>
        <taxon>Stramenopiles</taxon>
        <taxon>Oomycota</taxon>
        <taxon>Peronosporomycetes</taxon>
        <taxon>Peronosporales</taxon>
        <taxon>Peronosporaceae</taxon>
        <taxon>Phytophthora</taxon>
    </lineage>
</organism>
<feature type="compositionally biased region" description="Polar residues" evidence="7">
    <location>
        <begin position="881"/>
        <end position="891"/>
    </location>
</feature>
<dbReference type="InterPro" id="IPR016024">
    <property type="entry name" value="ARM-type_fold"/>
</dbReference>
<feature type="region of interest" description="Disordered" evidence="7">
    <location>
        <begin position="427"/>
        <end position="473"/>
    </location>
</feature>
<evidence type="ECO:0000256" key="3">
    <source>
        <dbReference type="ARBA" id="ARBA00022454"/>
    </source>
</evidence>
<feature type="region of interest" description="Disordered" evidence="7">
    <location>
        <begin position="813"/>
        <end position="832"/>
    </location>
</feature>
<feature type="region of interest" description="Disordered" evidence="7">
    <location>
        <begin position="846"/>
        <end position="957"/>
    </location>
</feature>
<comment type="subcellular location">
    <subcellularLocation>
        <location evidence="2">Chromosome</location>
        <location evidence="2">Telomere</location>
    </subcellularLocation>
    <subcellularLocation>
        <location evidence="1">Nucleus</location>
    </subcellularLocation>
</comment>
<evidence type="ECO:0000313" key="10">
    <source>
        <dbReference type="Proteomes" id="UP000460718"/>
    </source>
</evidence>